<evidence type="ECO:0000259" key="12">
    <source>
        <dbReference type="Pfam" id="PF01636"/>
    </source>
</evidence>
<evidence type="ECO:0000256" key="2">
    <source>
        <dbReference type="ARBA" id="ARBA00022527"/>
    </source>
</evidence>
<evidence type="ECO:0000313" key="14">
    <source>
        <dbReference type="Proteomes" id="UP000192907"/>
    </source>
</evidence>
<feature type="site" description="ATP" evidence="11">
    <location>
        <position position="45"/>
    </location>
</feature>
<dbReference type="Pfam" id="PF01636">
    <property type="entry name" value="APH"/>
    <property type="match status" value="1"/>
</dbReference>
<dbReference type="InterPro" id="IPR032882">
    <property type="entry name" value="SrkA/RdoA"/>
</dbReference>
<dbReference type="NCBIfam" id="NF008738">
    <property type="entry name" value="PRK11768.1"/>
    <property type="match status" value="1"/>
</dbReference>
<sequence length="343" mass="39766">MAESESPWGQKETQFFYELTPDKILDAIESVLDVRCTGRAFAHNSMENRVYELELDLEHDPAHPYDKHKIVKFYRPGRWNREQIAEEHRFLLALREDDIPVVAPEILSDGSTLARLEGSGLFYCVFPKVGGRSPHELSGEQIDQVGRLLARLHNVGAAQNAEHRIRISAEAYGRQNLSYLMDHQHLPPHLESTYRDLVQEICDQAESKLESAEQIQIHGDCHLGNLLWGAEGPFWVDFDDSVIGPPVQDLWLMVLGRGAEYKQQMDRLIRSYEMMREFDWASLDLIEPLRALRMIHFHGWIARRAKDPAFQRAFPDFGTELYWATQIHDLQEQKSFMDQKGVW</sequence>
<reference evidence="14" key="1">
    <citation type="submission" date="2017-04" db="EMBL/GenBank/DDBJ databases">
        <authorList>
            <person name="Varghese N."/>
            <person name="Submissions S."/>
        </authorList>
    </citation>
    <scope>NUCLEOTIDE SEQUENCE [LARGE SCALE GENOMIC DNA]</scope>
    <source>
        <strain evidence="14">RKEM611</strain>
    </source>
</reference>
<evidence type="ECO:0000256" key="5">
    <source>
        <dbReference type="ARBA" id="ARBA00022723"/>
    </source>
</evidence>
<dbReference type="EC" id="2.7.11.1" evidence="11"/>
<feature type="active site" description="Proton acceptor" evidence="11">
    <location>
        <position position="220"/>
    </location>
</feature>
<evidence type="ECO:0000256" key="4">
    <source>
        <dbReference type="ARBA" id="ARBA00022679"/>
    </source>
</evidence>
<keyword evidence="1 11" id="KW-0963">Cytoplasm</keyword>
<evidence type="ECO:0000256" key="8">
    <source>
        <dbReference type="ARBA" id="ARBA00022840"/>
    </source>
</evidence>
<dbReference type="GO" id="GO:0005737">
    <property type="term" value="C:cytoplasm"/>
    <property type="evidence" value="ECO:0007669"/>
    <property type="project" value="UniProtKB-SubCell"/>
</dbReference>
<keyword evidence="2 11" id="KW-0723">Serine/threonine-protein kinase</keyword>
<dbReference type="GO" id="GO:0000287">
    <property type="term" value="F:magnesium ion binding"/>
    <property type="evidence" value="ECO:0007669"/>
    <property type="project" value="UniProtKB-UniRule"/>
</dbReference>
<accession>A0A1Y6CFP5</accession>
<evidence type="ECO:0000256" key="10">
    <source>
        <dbReference type="ARBA" id="ARBA00023016"/>
    </source>
</evidence>
<keyword evidence="9 11" id="KW-0460">Magnesium</keyword>
<dbReference type="STRING" id="1513793.SAMN06296036_115144"/>
<keyword evidence="3 11" id="KW-0597">Phosphoprotein</keyword>
<feature type="domain" description="Aminoglycoside phosphotransferase" evidence="12">
    <location>
        <begin position="68"/>
        <end position="285"/>
    </location>
</feature>
<keyword evidence="8 11" id="KW-0067">ATP-binding</keyword>
<comment type="function">
    <text evidence="11">A protein kinase that phosphorylates Ser and Thr residues. Probably acts to suppress the effects of stress linked to accumulation of reactive oxygen species. Probably involved in the extracytoplasmic stress response.</text>
</comment>
<dbReference type="InterPro" id="IPR011009">
    <property type="entry name" value="Kinase-like_dom_sf"/>
</dbReference>
<dbReference type="AlphaFoldDB" id="A0A1Y6CFP5"/>
<gene>
    <name evidence="11" type="primary">srkA</name>
    <name evidence="13" type="ORF">SAMN06296036_115144</name>
</gene>
<protein>
    <recommendedName>
        <fullName evidence="11">Stress response kinase A</fullName>
        <ecNumber evidence="11">2.7.11.1</ecNumber>
    </recommendedName>
    <alternativeName>
        <fullName evidence="11">Serine/threonine-protein kinase SrkA</fullName>
    </alternativeName>
</protein>
<comment type="cofactor">
    <cofactor evidence="11">
        <name>Mg(2+)</name>
        <dbReference type="ChEBI" id="CHEBI:18420"/>
    </cofactor>
</comment>
<feature type="binding site" evidence="11">
    <location>
        <position position="237"/>
    </location>
    <ligand>
        <name>Mg(2+)</name>
        <dbReference type="ChEBI" id="CHEBI:18420"/>
    </ligand>
</feature>
<evidence type="ECO:0000256" key="7">
    <source>
        <dbReference type="ARBA" id="ARBA00022777"/>
    </source>
</evidence>
<evidence type="ECO:0000256" key="9">
    <source>
        <dbReference type="ARBA" id="ARBA00022842"/>
    </source>
</evidence>
<keyword evidence="10 11" id="KW-0346">Stress response</keyword>
<evidence type="ECO:0000256" key="6">
    <source>
        <dbReference type="ARBA" id="ARBA00022741"/>
    </source>
</evidence>
<dbReference type="Gene3D" id="3.30.200.70">
    <property type="match status" value="1"/>
</dbReference>
<dbReference type="Gene3D" id="1.20.1270.170">
    <property type="match status" value="1"/>
</dbReference>
<proteinExistence type="inferred from homology"/>
<keyword evidence="14" id="KW-1185">Reference proteome</keyword>
<dbReference type="EMBL" id="FWZT01000015">
    <property type="protein sequence ID" value="SMF50007.1"/>
    <property type="molecule type" value="Genomic_DNA"/>
</dbReference>
<evidence type="ECO:0000313" key="13">
    <source>
        <dbReference type="EMBL" id="SMF50007.1"/>
    </source>
</evidence>
<feature type="binding site" evidence="11">
    <location>
        <position position="225"/>
    </location>
    <ligand>
        <name>Mg(2+)</name>
        <dbReference type="ChEBI" id="CHEBI:18420"/>
    </ligand>
</feature>
<dbReference type="Proteomes" id="UP000192907">
    <property type="component" value="Unassembled WGS sequence"/>
</dbReference>
<dbReference type="GO" id="GO:0106310">
    <property type="term" value="F:protein serine kinase activity"/>
    <property type="evidence" value="ECO:0007669"/>
    <property type="project" value="RHEA"/>
</dbReference>
<evidence type="ECO:0000256" key="11">
    <source>
        <dbReference type="HAMAP-Rule" id="MF_01497"/>
    </source>
</evidence>
<feature type="active site" evidence="11">
    <location>
        <position position="237"/>
    </location>
</feature>
<evidence type="ECO:0000256" key="3">
    <source>
        <dbReference type="ARBA" id="ARBA00022553"/>
    </source>
</evidence>
<keyword evidence="7 11" id="KW-0418">Kinase</keyword>
<keyword evidence="4 11" id="KW-0808">Transferase</keyword>
<dbReference type="RefSeq" id="WP_132319880.1">
    <property type="nucleotide sequence ID" value="NZ_FWZT01000015.1"/>
</dbReference>
<comment type="catalytic activity">
    <reaction evidence="11">
        <text>L-threonyl-[protein] + ATP = O-phospho-L-threonyl-[protein] + ADP + H(+)</text>
        <dbReference type="Rhea" id="RHEA:46608"/>
        <dbReference type="Rhea" id="RHEA-COMP:11060"/>
        <dbReference type="Rhea" id="RHEA-COMP:11605"/>
        <dbReference type="ChEBI" id="CHEBI:15378"/>
        <dbReference type="ChEBI" id="CHEBI:30013"/>
        <dbReference type="ChEBI" id="CHEBI:30616"/>
        <dbReference type="ChEBI" id="CHEBI:61977"/>
        <dbReference type="ChEBI" id="CHEBI:456216"/>
        <dbReference type="EC" id="2.7.11.1"/>
    </reaction>
</comment>
<comment type="similarity">
    <text evidence="11">Belongs to the SrkA/RdoA protein kinase family.</text>
</comment>
<organism evidence="13 14">
    <name type="scientific">Pseudobacteriovorax antillogorgiicola</name>
    <dbReference type="NCBI Taxonomy" id="1513793"/>
    <lineage>
        <taxon>Bacteria</taxon>
        <taxon>Pseudomonadati</taxon>
        <taxon>Bdellovibrionota</taxon>
        <taxon>Oligoflexia</taxon>
        <taxon>Oligoflexales</taxon>
        <taxon>Pseudobacteriovoracaceae</taxon>
        <taxon>Pseudobacteriovorax</taxon>
    </lineage>
</organism>
<dbReference type="SUPFAM" id="SSF56112">
    <property type="entry name" value="Protein kinase-like (PK-like)"/>
    <property type="match status" value="1"/>
</dbReference>
<dbReference type="GO" id="GO:0005524">
    <property type="term" value="F:ATP binding"/>
    <property type="evidence" value="ECO:0007669"/>
    <property type="project" value="UniProtKB-UniRule"/>
</dbReference>
<keyword evidence="5 11" id="KW-0479">Metal-binding</keyword>
<dbReference type="PANTHER" id="PTHR39573">
    <property type="entry name" value="STRESS RESPONSE KINASE A"/>
    <property type="match status" value="1"/>
</dbReference>
<comment type="subcellular location">
    <subcellularLocation>
        <location evidence="11">Cytoplasm</location>
    </subcellularLocation>
</comment>
<dbReference type="GO" id="GO:0004674">
    <property type="term" value="F:protein serine/threonine kinase activity"/>
    <property type="evidence" value="ECO:0007669"/>
    <property type="project" value="UniProtKB-UniRule"/>
</dbReference>
<dbReference type="Gene3D" id="1.10.510.10">
    <property type="entry name" value="Transferase(Phosphotransferase) domain 1"/>
    <property type="match status" value="1"/>
</dbReference>
<dbReference type="OrthoDB" id="5288883at2"/>
<comment type="subunit">
    <text evidence="11">Monomer.</text>
</comment>
<comment type="catalytic activity">
    <reaction evidence="11">
        <text>L-seryl-[protein] + ATP = O-phospho-L-seryl-[protein] + ADP + H(+)</text>
        <dbReference type="Rhea" id="RHEA:17989"/>
        <dbReference type="Rhea" id="RHEA-COMP:9863"/>
        <dbReference type="Rhea" id="RHEA-COMP:11604"/>
        <dbReference type="ChEBI" id="CHEBI:15378"/>
        <dbReference type="ChEBI" id="CHEBI:29999"/>
        <dbReference type="ChEBI" id="CHEBI:30616"/>
        <dbReference type="ChEBI" id="CHEBI:83421"/>
        <dbReference type="ChEBI" id="CHEBI:456216"/>
        <dbReference type="EC" id="2.7.11.1"/>
    </reaction>
</comment>
<name>A0A1Y6CFP5_9BACT</name>
<dbReference type="HAMAP" id="MF_01497">
    <property type="entry name" value="SrkA_kinase"/>
    <property type="match status" value="1"/>
</dbReference>
<keyword evidence="6 11" id="KW-0547">Nucleotide-binding</keyword>
<dbReference type="InterPro" id="IPR002575">
    <property type="entry name" value="Aminoglycoside_PTrfase"/>
</dbReference>
<evidence type="ECO:0000256" key="1">
    <source>
        <dbReference type="ARBA" id="ARBA00022490"/>
    </source>
</evidence>
<dbReference type="PANTHER" id="PTHR39573:SF1">
    <property type="entry name" value="STRESS RESPONSE KINASE A"/>
    <property type="match status" value="1"/>
</dbReference>